<feature type="chain" id="PRO_5047274643" description="Asl1-like glycosyl hydrolase catalytic domain-containing protein" evidence="1">
    <location>
        <begin position="27"/>
        <end position="528"/>
    </location>
</feature>
<evidence type="ECO:0000256" key="1">
    <source>
        <dbReference type="SAM" id="SignalP"/>
    </source>
</evidence>
<evidence type="ECO:0000313" key="3">
    <source>
        <dbReference type="Proteomes" id="UP001325680"/>
    </source>
</evidence>
<gene>
    <name evidence="2" type="ORF">U0035_05725</name>
</gene>
<proteinExistence type="predicted"/>
<sequence length="528" mass="59527">MMAINLTLFRLILLLFVISGCSETTNQVVPDGKKYQYEGRIIDTAAPITIDQFIGLNAFVDDPPQLIAATGFVREYHNWDWDEGNGDPAYKGFPHNQMRFSPSYPGWSYDDFYRNVNNLGVGVAPCIQNSVHWLQKTVSFHSANKPIDAPGLNAADPYSYHAKANFMYQFAARYASRAVPDSLLQLAPGERKVSGLGYVKYIEDWNEQDRTWEGENAEFTPEEYAAMASADYDGHGGTMNLYNRKYGIKNADSLVKLVMGGLAIFDISYVEKMKRWFELNRKDQKFAVDVLNFHLYTFPDGSQFGDSGPALSPEEGRLKEQLVPVIKYRNDHLPGKEVWVSEFGWDTHPDSRLSVPEIGSMDRQEVQGIWMIRAYLAFAAAGVDRAQMYMLRDVNPADKTQFASSGLVGPKGDWTPKKSWYYVATLKNVLKNMRFLGEVKSSHPDVLVYKFKDIKSPRGVYAVWAKTSKDYKVENFPVRLSAKASTAHVISLLAGSTSGEQQLLTIHNGEIFAEVSERPVFITVDQID</sequence>
<dbReference type="InterPro" id="IPR017853">
    <property type="entry name" value="GH"/>
</dbReference>
<feature type="signal peptide" evidence="1">
    <location>
        <begin position="1"/>
        <end position="26"/>
    </location>
</feature>
<evidence type="ECO:0000313" key="2">
    <source>
        <dbReference type="EMBL" id="WQD39644.1"/>
    </source>
</evidence>
<keyword evidence="1" id="KW-0732">Signal</keyword>
<protein>
    <recommendedName>
        <fullName evidence="4">Asl1-like glycosyl hydrolase catalytic domain-containing protein</fullName>
    </recommendedName>
</protein>
<dbReference type="InterPro" id="IPR051923">
    <property type="entry name" value="Glycosyl_Hydrolase_39"/>
</dbReference>
<dbReference type="Gene3D" id="3.20.20.80">
    <property type="entry name" value="Glycosidases"/>
    <property type="match status" value="1"/>
</dbReference>
<name>A0ABZ0WAY5_9BACT</name>
<dbReference type="Proteomes" id="UP001325680">
    <property type="component" value="Chromosome"/>
</dbReference>
<evidence type="ECO:0008006" key="4">
    <source>
        <dbReference type="Google" id="ProtNLM"/>
    </source>
</evidence>
<reference evidence="2 3" key="1">
    <citation type="submission" date="2023-12" db="EMBL/GenBank/DDBJ databases">
        <title>Genome sequencing and assembly of bacterial species from a model synthetic community.</title>
        <authorList>
            <person name="Hogle S.L."/>
        </authorList>
    </citation>
    <scope>NUCLEOTIDE SEQUENCE [LARGE SCALE GENOMIC DNA]</scope>
    <source>
        <strain evidence="2 3">HAMBI_3031</strain>
    </source>
</reference>
<dbReference type="EMBL" id="CP139960">
    <property type="protein sequence ID" value="WQD39644.1"/>
    <property type="molecule type" value="Genomic_DNA"/>
</dbReference>
<dbReference type="RefSeq" id="WP_114789066.1">
    <property type="nucleotide sequence ID" value="NZ_CP139960.1"/>
</dbReference>
<organism evidence="2 3">
    <name type="scientific">Niabella yanshanensis</name>
    <dbReference type="NCBI Taxonomy" id="577386"/>
    <lineage>
        <taxon>Bacteria</taxon>
        <taxon>Pseudomonadati</taxon>
        <taxon>Bacteroidota</taxon>
        <taxon>Chitinophagia</taxon>
        <taxon>Chitinophagales</taxon>
        <taxon>Chitinophagaceae</taxon>
        <taxon>Niabella</taxon>
    </lineage>
</organism>
<accession>A0ABZ0WAY5</accession>
<dbReference type="PANTHER" id="PTHR12631:SF10">
    <property type="entry name" value="BETA-XYLOSIDASE-LIKE PROTEIN-RELATED"/>
    <property type="match status" value="1"/>
</dbReference>
<keyword evidence="3" id="KW-1185">Reference proteome</keyword>
<dbReference type="PANTHER" id="PTHR12631">
    <property type="entry name" value="ALPHA-L-IDURONIDASE"/>
    <property type="match status" value="1"/>
</dbReference>
<dbReference type="SUPFAM" id="SSF51445">
    <property type="entry name" value="(Trans)glycosidases"/>
    <property type="match status" value="1"/>
</dbReference>